<evidence type="ECO:0000313" key="6">
    <source>
        <dbReference type="Proteomes" id="UP001059380"/>
    </source>
</evidence>
<dbReference type="InterPro" id="IPR050798">
    <property type="entry name" value="YhaM_exoribonuc/phosphodiest"/>
</dbReference>
<dbReference type="CDD" id="cd00077">
    <property type="entry name" value="HDc"/>
    <property type="match status" value="1"/>
</dbReference>
<protein>
    <submittedName>
        <fullName evidence="5">OB-fold nucleic acid binding domain-containing protein</fullName>
    </submittedName>
</protein>
<dbReference type="Pfam" id="PF01966">
    <property type="entry name" value="HD"/>
    <property type="match status" value="1"/>
</dbReference>
<dbReference type="InterPro" id="IPR006674">
    <property type="entry name" value="HD_domain"/>
</dbReference>
<feature type="domain" description="OB" evidence="3">
    <location>
        <begin position="32"/>
        <end position="93"/>
    </location>
</feature>
<dbReference type="GO" id="GO:0016787">
    <property type="term" value="F:hydrolase activity"/>
    <property type="evidence" value="ECO:0007669"/>
    <property type="project" value="UniProtKB-KW"/>
</dbReference>
<dbReference type="GO" id="GO:0031125">
    <property type="term" value="P:rRNA 3'-end processing"/>
    <property type="evidence" value="ECO:0007669"/>
    <property type="project" value="TreeGrafter"/>
</dbReference>
<reference evidence="5" key="1">
    <citation type="submission" date="2021-04" db="EMBL/GenBank/DDBJ databases">
        <title>Phylogenetic analysis of Acidobacteriaceae.</title>
        <authorList>
            <person name="Qiu L."/>
            <person name="Zhang Q."/>
        </authorList>
    </citation>
    <scope>NUCLEOTIDE SEQUENCE</scope>
    <source>
        <strain evidence="5">DSM 25168</strain>
    </source>
</reference>
<dbReference type="InterPro" id="IPR004365">
    <property type="entry name" value="NA-bd_OB_tRNA"/>
</dbReference>
<feature type="region of interest" description="Disordered" evidence="2">
    <location>
        <begin position="325"/>
        <end position="350"/>
    </location>
</feature>
<evidence type="ECO:0000256" key="1">
    <source>
        <dbReference type="ARBA" id="ARBA00022801"/>
    </source>
</evidence>
<dbReference type="RefSeq" id="WP_260793506.1">
    <property type="nucleotide sequence ID" value="NZ_CP093313.1"/>
</dbReference>
<name>A0A9J7BQH9_9BACT</name>
<keyword evidence="1" id="KW-0378">Hydrolase</keyword>
<evidence type="ECO:0000259" key="3">
    <source>
        <dbReference type="Pfam" id="PF01336"/>
    </source>
</evidence>
<dbReference type="PANTHER" id="PTHR37294">
    <property type="entry name" value="3'-5' EXORIBONUCLEASE YHAM"/>
    <property type="match status" value="1"/>
</dbReference>
<keyword evidence="6" id="KW-1185">Reference proteome</keyword>
<dbReference type="InterPro" id="IPR003607">
    <property type="entry name" value="HD/PDEase_dom"/>
</dbReference>
<dbReference type="EMBL" id="CP093313">
    <property type="protein sequence ID" value="UWZ84002.1"/>
    <property type="molecule type" value="Genomic_DNA"/>
</dbReference>
<accession>A0A9J7BQH9</accession>
<dbReference type="Proteomes" id="UP001059380">
    <property type="component" value="Chromosome"/>
</dbReference>
<dbReference type="Gene3D" id="2.40.50.140">
    <property type="entry name" value="Nucleic acid-binding proteins"/>
    <property type="match status" value="1"/>
</dbReference>
<dbReference type="GO" id="GO:0003676">
    <property type="term" value="F:nucleic acid binding"/>
    <property type="evidence" value="ECO:0007669"/>
    <property type="project" value="InterPro"/>
</dbReference>
<organism evidence="5 6">
    <name type="scientific">Occallatibacter riparius</name>
    <dbReference type="NCBI Taxonomy" id="1002689"/>
    <lineage>
        <taxon>Bacteria</taxon>
        <taxon>Pseudomonadati</taxon>
        <taxon>Acidobacteriota</taxon>
        <taxon>Terriglobia</taxon>
        <taxon>Terriglobales</taxon>
        <taxon>Acidobacteriaceae</taxon>
        <taxon>Occallatibacter</taxon>
    </lineage>
</organism>
<gene>
    <name evidence="5" type="ORF">MOP44_26020</name>
</gene>
<dbReference type="AlphaFoldDB" id="A0A9J7BQH9"/>
<dbReference type="SUPFAM" id="SSF50249">
    <property type="entry name" value="Nucleic acid-binding proteins"/>
    <property type="match status" value="1"/>
</dbReference>
<evidence type="ECO:0000259" key="4">
    <source>
        <dbReference type="Pfam" id="PF01966"/>
    </source>
</evidence>
<evidence type="ECO:0000256" key="2">
    <source>
        <dbReference type="SAM" id="MobiDB-lite"/>
    </source>
</evidence>
<proteinExistence type="predicted"/>
<evidence type="ECO:0000313" key="5">
    <source>
        <dbReference type="EMBL" id="UWZ84002.1"/>
    </source>
</evidence>
<dbReference type="PANTHER" id="PTHR37294:SF1">
    <property type="entry name" value="3'-5' EXORIBONUCLEASE YHAM"/>
    <property type="match status" value="1"/>
</dbReference>
<dbReference type="Gene3D" id="1.10.3210.10">
    <property type="entry name" value="Hypothetical protein af1432"/>
    <property type="match status" value="1"/>
</dbReference>
<dbReference type="CDD" id="cd04492">
    <property type="entry name" value="YhaM_OBF_like"/>
    <property type="match status" value="1"/>
</dbReference>
<sequence>MKEIFISQLNSFEETRVFDTYFLVLHRQLRTTQTNKPYLNIVFCDKTGQLEGRVWDVNDSRIAKDFERGDVVKVRGCVSRFNDRLQMKVEQLRKALSTEEVEKADLMPATTYDVQELWQKLLGFIDSFTDPHLKLLVGNIFNNLQIASAFREAPAAKQLHHAYLGGLLEHVISLLTLADRVAPHYPILHRDLLLTGVMLHDIGKIQELSWDVGFEYTTEGILLGHIQMGASLAEKTMDAIPDFPPRLKTLVLHVILSHHGKLEFGSPKLPMIPEALVLNFLDDLDAKMQAVQGEFDKCAREGKAPDELTGKVWALDQRQLLNTRGWLGPAEPGKTEPEDQSQTELFFGLK</sequence>
<dbReference type="KEGG" id="orp:MOP44_26020"/>
<dbReference type="Pfam" id="PF01336">
    <property type="entry name" value="tRNA_anti-codon"/>
    <property type="match status" value="1"/>
</dbReference>
<feature type="domain" description="HD" evidence="4">
    <location>
        <begin position="168"/>
        <end position="286"/>
    </location>
</feature>
<dbReference type="InterPro" id="IPR012340">
    <property type="entry name" value="NA-bd_OB-fold"/>
</dbReference>
<dbReference type="SUPFAM" id="SSF109604">
    <property type="entry name" value="HD-domain/PDEase-like"/>
    <property type="match status" value="1"/>
</dbReference>